<evidence type="ECO:0000256" key="5">
    <source>
        <dbReference type="SAM" id="Phobius"/>
    </source>
</evidence>
<evidence type="ECO:0000256" key="2">
    <source>
        <dbReference type="ARBA" id="ARBA00022692"/>
    </source>
</evidence>
<dbReference type="Proteomes" id="UP000247702">
    <property type="component" value="Unassembled WGS sequence"/>
</dbReference>
<dbReference type="EMBL" id="BEXD01003989">
    <property type="protein sequence ID" value="GBC05153.1"/>
    <property type="molecule type" value="Genomic_DNA"/>
</dbReference>
<evidence type="ECO:0008006" key="8">
    <source>
        <dbReference type="Google" id="ProtNLM"/>
    </source>
</evidence>
<reference evidence="6 7" key="1">
    <citation type="submission" date="2017-11" db="EMBL/GenBank/DDBJ databases">
        <title>The genome of Rhizophagus clarus HR1 reveals common genetic basis of auxotrophy among arbuscular mycorrhizal fungi.</title>
        <authorList>
            <person name="Kobayashi Y."/>
        </authorList>
    </citation>
    <scope>NUCLEOTIDE SEQUENCE [LARGE SCALE GENOMIC DNA]</scope>
    <source>
        <strain evidence="6 7">HR1</strain>
    </source>
</reference>
<evidence type="ECO:0000256" key="3">
    <source>
        <dbReference type="ARBA" id="ARBA00022989"/>
    </source>
</evidence>
<feature type="transmembrane region" description="Helical" evidence="5">
    <location>
        <begin position="32"/>
        <end position="52"/>
    </location>
</feature>
<accession>A0A2Z6RW98</accession>
<keyword evidence="7" id="KW-1185">Reference proteome</keyword>
<name>A0A2Z6RW98_9GLOM</name>
<protein>
    <recommendedName>
        <fullName evidence="8">Nuclear rim protein 1</fullName>
    </recommendedName>
</protein>
<sequence length="267" mass="31934">MNEEEEKLSLSERLTVLVDTYIPLDLDSWQNIMGCFVAFLLNIILVVMKYLYVDKYSTVEHVLLTLSILNVIYLWWWSYKIYHFFSQKKDEIPNIPNINLVSIDLPWYARNRLGYFIHELSYNKSHSEGQKVWEICIWNPNKFSLNLFCGFSPVQVGILMLTNKGTEIYSILLSGFLALQMYFYTEKFISLVRDKEIVFREIQREYDTKFVKPRLFRRKKNVVTQTISQDEMIRELLYTKSSDEHYRYPKKFDNPWVTDDANDSDTI</sequence>
<keyword evidence="4 5" id="KW-0472">Membrane</keyword>
<evidence type="ECO:0000313" key="7">
    <source>
        <dbReference type="Proteomes" id="UP000247702"/>
    </source>
</evidence>
<evidence type="ECO:0000256" key="4">
    <source>
        <dbReference type="ARBA" id="ARBA00023136"/>
    </source>
</evidence>
<dbReference type="GO" id="GO:0012505">
    <property type="term" value="C:endomembrane system"/>
    <property type="evidence" value="ECO:0007669"/>
    <property type="project" value="UniProtKB-SubCell"/>
</dbReference>
<gene>
    <name evidence="6" type="ORF">RclHR1_06060011</name>
</gene>
<dbReference type="PANTHER" id="PTHR28293:SF1">
    <property type="entry name" value="NUCLEAR RIM PROTEIN 1"/>
    <property type="match status" value="1"/>
</dbReference>
<dbReference type="PANTHER" id="PTHR28293">
    <property type="entry name" value="NUCLEAR RIM PROTEIN 1"/>
    <property type="match status" value="1"/>
</dbReference>
<keyword evidence="3 5" id="KW-1133">Transmembrane helix</keyword>
<dbReference type="InterPro" id="IPR018819">
    <property type="entry name" value="Nur1/Mug154"/>
</dbReference>
<dbReference type="GO" id="GO:0043007">
    <property type="term" value="P:maintenance of rDNA"/>
    <property type="evidence" value="ECO:0007669"/>
    <property type="project" value="TreeGrafter"/>
</dbReference>
<dbReference type="AlphaFoldDB" id="A0A2Z6RW98"/>
<evidence type="ECO:0000256" key="1">
    <source>
        <dbReference type="ARBA" id="ARBA00004127"/>
    </source>
</evidence>
<feature type="transmembrane region" description="Helical" evidence="5">
    <location>
        <begin position="58"/>
        <end position="79"/>
    </location>
</feature>
<dbReference type="Pfam" id="PF10332">
    <property type="entry name" value="DUF2418"/>
    <property type="match status" value="1"/>
</dbReference>
<organism evidence="6 7">
    <name type="scientific">Rhizophagus clarus</name>
    <dbReference type="NCBI Taxonomy" id="94130"/>
    <lineage>
        <taxon>Eukaryota</taxon>
        <taxon>Fungi</taxon>
        <taxon>Fungi incertae sedis</taxon>
        <taxon>Mucoromycota</taxon>
        <taxon>Glomeromycotina</taxon>
        <taxon>Glomeromycetes</taxon>
        <taxon>Glomerales</taxon>
        <taxon>Glomeraceae</taxon>
        <taxon>Rhizophagus</taxon>
    </lineage>
</organism>
<dbReference type="GO" id="GO:0007096">
    <property type="term" value="P:regulation of exit from mitosis"/>
    <property type="evidence" value="ECO:0007669"/>
    <property type="project" value="TreeGrafter"/>
</dbReference>
<evidence type="ECO:0000313" key="6">
    <source>
        <dbReference type="EMBL" id="GBC05153.1"/>
    </source>
</evidence>
<comment type="caution">
    <text evidence="6">The sequence shown here is derived from an EMBL/GenBank/DDBJ whole genome shotgun (WGS) entry which is preliminary data.</text>
</comment>
<dbReference type="STRING" id="94130.A0A2Z6RW98"/>
<comment type="subcellular location">
    <subcellularLocation>
        <location evidence="1">Endomembrane system</location>
        <topology evidence="1">Multi-pass membrane protein</topology>
    </subcellularLocation>
</comment>
<proteinExistence type="predicted"/>
<keyword evidence="2 5" id="KW-0812">Transmembrane</keyword>